<proteinExistence type="predicted"/>
<comment type="caution">
    <text evidence="2">The sequence shown here is derived from an EMBL/GenBank/DDBJ whole genome shotgun (WGS) entry which is preliminary data.</text>
</comment>
<dbReference type="Proteomes" id="UP001183410">
    <property type="component" value="Unassembled WGS sequence"/>
</dbReference>
<accession>A0ABU2JK47</accession>
<reference evidence="3" key="1">
    <citation type="submission" date="2023-07" db="EMBL/GenBank/DDBJ databases">
        <title>30 novel species of actinomycetes from the DSMZ collection.</title>
        <authorList>
            <person name="Nouioui I."/>
        </authorList>
    </citation>
    <scope>NUCLEOTIDE SEQUENCE [LARGE SCALE GENOMIC DNA]</scope>
    <source>
        <strain evidence="3">DSM 44915</strain>
    </source>
</reference>
<feature type="region of interest" description="Disordered" evidence="1">
    <location>
        <begin position="1"/>
        <end position="25"/>
    </location>
</feature>
<protein>
    <submittedName>
        <fullName evidence="2">Uncharacterized protein</fullName>
    </submittedName>
</protein>
<feature type="compositionally biased region" description="Basic and acidic residues" evidence="1">
    <location>
        <begin position="16"/>
        <end position="25"/>
    </location>
</feature>
<gene>
    <name evidence="2" type="ORF">RM844_02265</name>
</gene>
<feature type="compositionally biased region" description="Polar residues" evidence="1">
    <location>
        <begin position="1"/>
        <end position="10"/>
    </location>
</feature>
<dbReference type="EMBL" id="JAVREO010000001">
    <property type="protein sequence ID" value="MDT0265108.1"/>
    <property type="molecule type" value="Genomic_DNA"/>
</dbReference>
<evidence type="ECO:0000313" key="2">
    <source>
        <dbReference type="EMBL" id="MDT0265108.1"/>
    </source>
</evidence>
<sequence length="124" mass="13189">MTDTAENTEPGSVPEEAGHDRATERRIARVARRLTAFTGRHGSGTEGQISYLGARGYRLVLVGQDGAFGDQVAASEEILTRAAERAGVPLRDAFDGELAARVRTGPYEWSRMAGSQLGGEANQG</sequence>
<evidence type="ECO:0000313" key="3">
    <source>
        <dbReference type="Proteomes" id="UP001183410"/>
    </source>
</evidence>
<evidence type="ECO:0000256" key="1">
    <source>
        <dbReference type="SAM" id="MobiDB-lite"/>
    </source>
</evidence>
<keyword evidence="3" id="KW-1185">Reference proteome</keyword>
<organism evidence="2 3">
    <name type="scientific">Streptomyces chisholmiae</name>
    <dbReference type="NCBI Taxonomy" id="3075540"/>
    <lineage>
        <taxon>Bacteria</taxon>
        <taxon>Bacillati</taxon>
        <taxon>Actinomycetota</taxon>
        <taxon>Actinomycetes</taxon>
        <taxon>Kitasatosporales</taxon>
        <taxon>Streptomycetaceae</taxon>
        <taxon>Streptomyces</taxon>
    </lineage>
</organism>
<name>A0ABU2JK47_9ACTN</name>
<dbReference type="RefSeq" id="WP_311664032.1">
    <property type="nucleotide sequence ID" value="NZ_JAVREO010000001.1"/>
</dbReference>